<accession>A0ABX3NSB5</accession>
<keyword evidence="2" id="KW-1185">Reference proteome</keyword>
<organism evidence="1 2">
    <name type="scientific">Niastella koreensis</name>
    <dbReference type="NCBI Taxonomy" id="354356"/>
    <lineage>
        <taxon>Bacteria</taxon>
        <taxon>Pseudomonadati</taxon>
        <taxon>Bacteroidota</taxon>
        <taxon>Chitinophagia</taxon>
        <taxon>Chitinophagales</taxon>
        <taxon>Chitinophagaceae</taxon>
        <taxon>Niastella</taxon>
    </lineage>
</organism>
<dbReference type="Gene3D" id="3.40.50.2000">
    <property type="entry name" value="Glycogen Phosphorylase B"/>
    <property type="match status" value="1"/>
</dbReference>
<name>A0ABX3NSB5_9BACT</name>
<proteinExistence type="predicted"/>
<dbReference type="EMBL" id="LWBO01000024">
    <property type="protein sequence ID" value="OQP44403.1"/>
    <property type="molecule type" value="Genomic_DNA"/>
</dbReference>
<sequence length="394" mass="45710">MRIESQKETLNKILHNNNMLDVASIKRVLILHEEEFDIIGDWVIRFHKLTYLKGFLQNAAITINFTAAGHNMLSDALLKNNPHLHAITAMKWQEIDFEQYDFILTVSYNEQAILAYLDQRYGSSIQCGAFRICVFTMSYFMLKPKEGVVFLFPLNRELGLYSEKMGTPIELYISKEEQQWADAWLREKGLKENEQLFIILDSASKRDKLLSIPVYYELLLDLLLRDNVKVLNFDEMNMGKEKFYTELLGAIHMEKFIFSKGLNLREAICLLGSSQVKLILGPCTGLMHCASGIYNNYVRNGLNRAQVPVLIVYTGKYKQDAGNVYLWWNNNPLMNILVIRKRNNDKTMLLMDDLTDEEKIKNDGLTCDEYTARMLTEFVDQKIPKFPSMRALHV</sequence>
<evidence type="ECO:0000313" key="1">
    <source>
        <dbReference type="EMBL" id="OQP44403.1"/>
    </source>
</evidence>
<dbReference type="RefSeq" id="WP_014218570.1">
    <property type="nucleotide sequence ID" value="NZ_LWBO01000024.1"/>
</dbReference>
<evidence type="ECO:0000313" key="2">
    <source>
        <dbReference type="Proteomes" id="UP000192277"/>
    </source>
</evidence>
<comment type="caution">
    <text evidence="1">The sequence shown here is derived from an EMBL/GenBank/DDBJ whole genome shotgun (WGS) entry which is preliminary data.</text>
</comment>
<dbReference type="SUPFAM" id="SSF53756">
    <property type="entry name" value="UDP-Glycosyltransferase/glycogen phosphorylase"/>
    <property type="match status" value="1"/>
</dbReference>
<dbReference type="Proteomes" id="UP000192277">
    <property type="component" value="Unassembled WGS sequence"/>
</dbReference>
<evidence type="ECO:0008006" key="3">
    <source>
        <dbReference type="Google" id="ProtNLM"/>
    </source>
</evidence>
<gene>
    <name evidence="1" type="ORF">A4D02_34840</name>
</gene>
<protein>
    <recommendedName>
        <fullName evidence="3">ADP-heptose:LPS heptosyltransferase</fullName>
    </recommendedName>
</protein>
<reference evidence="1 2" key="1">
    <citation type="submission" date="2016-04" db="EMBL/GenBank/DDBJ databases">
        <authorList>
            <person name="Chen L."/>
            <person name="Zhuang W."/>
            <person name="Wang G."/>
        </authorList>
    </citation>
    <scope>NUCLEOTIDE SEQUENCE [LARGE SCALE GENOMIC DNA]</scope>
    <source>
        <strain evidence="2">GR20</strain>
    </source>
</reference>